<dbReference type="EMBL" id="SSTD01016371">
    <property type="protein sequence ID" value="TYK00941.1"/>
    <property type="molecule type" value="Genomic_DNA"/>
</dbReference>
<proteinExistence type="predicted"/>
<accession>A0A5D3BM97</accession>
<evidence type="ECO:0000313" key="5">
    <source>
        <dbReference type="Proteomes" id="UP000321947"/>
    </source>
</evidence>
<evidence type="ECO:0000313" key="3">
    <source>
        <dbReference type="EMBL" id="TYK00941.1"/>
    </source>
</evidence>
<feature type="region of interest" description="Disordered" evidence="1">
    <location>
        <begin position="77"/>
        <end position="97"/>
    </location>
</feature>
<reference evidence="4 5" key="1">
    <citation type="submission" date="2019-08" db="EMBL/GenBank/DDBJ databases">
        <title>Draft genome sequences of two oriental melons (Cucumis melo L. var makuwa).</title>
        <authorList>
            <person name="Kwon S.-Y."/>
        </authorList>
    </citation>
    <scope>NUCLEOTIDE SEQUENCE [LARGE SCALE GENOMIC DNA]</scope>
    <source>
        <strain evidence="5">cv. Chang Bougi</strain>
        <strain evidence="4">cv. SW 3</strain>
        <tissue evidence="3">Leaf</tissue>
    </source>
</reference>
<evidence type="ECO:0000256" key="1">
    <source>
        <dbReference type="SAM" id="MobiDB-lite"/>
    </source>
</evidence>
<sequence length="97" mass="10987">MLGTALQFGGIKGEDRFYIPTTMREWRTCDIEFQLISFLNDLVQYYALYLFGIQIHGEAAAWRSDSHARLACEDNDLDSLRDTSSNGGIDNDLGKSF</sequence>
<dbReference type="Proteomes" id="UP000321947">
    <property type="component" value="Unassembled WGS sequence"/>
</dbReference>
<evidence type="ECO:0000313" key="2">
    <source>
        <dbReference type="EMBL" id="KAA0066337.1"/>
    </source>
</evidence>
<evidence type="ECO:0000313" key="4">
    <source>
        <dbReference type="Proteomes" id="UP000321393"/>
    </source>
</evidence>
<comment type="caution">
    <text evidence="3">The sequence shown here is derived from an EMBL/GenBank/DDBJ whole genome shotgun (WGS) entry which is preliminary data.</text>
</comment>
<dbReference type="AlphaFoldDB" id="A0A5D3BM97"/>
<dbReference type="Proteomes" id="UP000321393">
    <property type="component" value="Unassembled WGS sequence"/>
</dbReference>
<name>A0A5D3BM97_CUCMM</name>
<gene>
    <name evidence="3" type="ORF">E5676_scaffold602G001160</name>
    <name evidence="2" type="ORF">E6C27_scaffold21G003980</name>
</gene>
<organism evidence="3 5">
    <name type="scientific">Cucumis melo var. makuwa</name>
    <name type="common">Oriental melon</name>
    <dbReference type="NCBI Taxonomy" id="1194695"/>
    <lineage>
        <taxon>Eukaryota</taxon>
        <taxon>Viridiplantae</taxon>
        <taxon>Streptophyta</taxon>
        <taxon>Embryophyta</taxon>
        <taxon>Tracheophyta</taxon>
        <taxon>Spermatophyta</taxon>
        <taxon>Magnoliopsida</taxon>
        <taxon>eudicotyledons</taxon>
        <taxon>Gunneridae</taxon>
        <taxon>Pentapetalae</taxon>
        <taxon>rosids</taxon>
        <taxon>fabids</taxon>
        <taxon>Cucurbitales</taxon>
        <taxon>Cucurbitaceae</taxon>
        <taxon>Benincaseae</taxon>
        <taxon>Cucumis</taxon>
    </lineage>
</organism>
<protein>
    <submittedName>
        <fullName evidence="3">Uncharacterized protein</fullName>
    </submittedName>
</protein>
<dbReference type="EMBL" id="SSTE01000903">
    <property type="protein sequence ID" value="KAA0066337.1"/>
    <property type="molecule type" value="Genomic_DNA"/>
</dbReference>